<evidence type="ECO:0000313" key="2">
    <source>
        <dbReference type="Proteomes" id="UP000660729"/>
    </source>
</evidence>
<accession>A0A8H6RPJ4</accession>
<evidence type="ECO:0000313" key="1">
    <source>
        <dbReference type="EMBL" id="KAF7194801.1"/>
    </source>
</evidence>
<dbReference type="AlphaFoldDB" id="A0A8H6RPJ4"/>
<reference evidence="1" key="1">
    <citation type="submission" date="2020-04" db="EMBL/GenBank/DDBJ databases">
        <title>Draft genome resource of the tomato pathogen Pseudocercospora fuligena.</title>
        <authorList>
            <person name="Zaccaron A."/>
        </authorList>
    </citation>
    <scope>NUCLEOTIDE SEQUENCE</scope>
    <source>
        <strain evidence="1">PF001</strain>
    </source>
</reference>
<name>A0A8H6RPJ4_9PEZI</name>
<dbReference type="EMBL" id="JABCIY010000053">
    <property type="protein sequence ID" value="KAF7194801.1"/>
    <property type="molecule type" value="Genomic_DNA"/>
</dbReference>
<proteinExistence type="predicted"/>
<keyword evidence="2" id="KW-1185">Reference proteome</keyword>
<protein>
    <submittedName>
        <fullName evidence="1">Uncharacterized protein</fullName>
    </submittedName>
</protein>
<dbReference type="Proteomes" id="UP000660729">
    <property type="component" value="Unassembled WGS sequence"/>
</dbReference>
<comment type="caution">
    <text evidence="1">The sequence shown here is derived from an EMBL/GenBank/DDBJ whole genome shotgun (WGS) entry which is preliminary data.</text>
</comment>
<sequence length="86" mass="9512">MQLQFLFLVKDVKSYTVDVVRAVTVLLGIAKYELQYGVADLLQAVPGHCALAAMLHKASASKLEILVICILSKDEVVKGERRARKQ</sequence>
<gene>
    <name evidence="1" type="ORF">HII31_03868</name>
</gene>
<organism evidence="1 2">
    <name type="scientific">Pseudocercospora fuligena</name>
    <dbReference type="NCBI Taxonomy" id="685502"/>
    <lineage>
        <taxon>Eukaryota</taxon>
        <taxon>Fungi</taxon>
        <taxon>Dikarya</taxon>
        <taxon>Ascomycota</taxon>
        <taxon>Pezizomycotina</taxon>
        <taxon>Dothideomycetes</taxon>
        <taxon>Dothideomycetidae</taxon>
        <taxon>Mycosphaerellales</taxon>
        <taxon>Mycosphaerellaceae</taxon>
        <taxon>Pseudocercospora</taxon>
    </lineage>
</organism>